<feature type="region of interest" description="Disordered" evidence="1">
    <location>
        <begin position="479"/>
        <end position="603"/>
    </location>
</feature>
<evidence type="ECO:0000256" key="1">
    <source>
        <dbReference type="SAM" id="MobiDB-lite"/>
    </source>
</evidence>
<gene>
    <name evidence="3" type="ORF">CBR_g40652</name>
</gene>
<feature type="region of interest" description="Disordered" evidence="1">
    <location>
        <begin position="1139"/>
        <end position="1169"/>
    </location>
</feature>
<feature type="compositionally biased region" description="Pro residues" evidence="1">
    <location>
        <begin position="684"/>
        <end position="696"/>
    </location>
</feature>
<dbReference type="OrthoDB" id="2020647at2759"/>
<feature type="domain" description="LysM" evidence="2">
    <location>
        <begin position="774"/>
        <end position="818"/>
    </location>
</feature>
<feature type="compositionally biased region" description="Low complexity" evidence="1">
    <location>
        <begin position="739"/>
        <end position="761"/>
    </location>
</feature>
<feature type="compositionally biased region" description="Basic and acidic residues" evidence="1">
    <location>
        <begin position="555"/>
        <end position="564"/>
    </location>
</feature>
<comment type="caution">
    <text evidence="3">The sequence shown here is derived from an EMBL/GenBank/DDBJ whole genome shotgun (WGS) entry which is preliminary data.</text>
</comment>
<dbReference type="InterPro" id="IPR018392">
    <property type="entry name" value="LysM"/>
</dbReference>
<feature type="region of interest" description="Disordered" evidence="1">
    <location>
        <begin position="1019"/>
        <end position="1049"/>
    </location>
</feature>
<dbReference type="EMBL" id="BFEA01000536">
    <property type="protein sequence ID" value="GBG85842.1"/>
    <property type="molecule type" value="Genomic_DNA"/>
</dbReference>
<dbReference type="PANTHER" id="PTHR33734:SF22">
    <property type="entry name" value="MEMBRANE-BOUND LYTIC MUREIN TRANSGLYCOSYLASE D"/>
    <property type="match status" value="1"/>
</dbReference>
<keyword evidence="4" id="KW-1185">Reference proteome</keyword>
<evidence type="ECO:0000313" key="4">
    <source>
        <dbReference type="Proteomes" id="UP000265515"/>
    </source>
</evidence>
<feature type="compositionally biased region" description="Gly residues" evidence="1">
    <location>
        <begin position="1223"/>
        <end position="1240"/>
    </location>
</feature>
<dbReference type="STRING" id="69332.A0A388LUF1"/>
<feature type="compositionally biased region" description="Gly residues" evidence="1">
    <location>
        <begin position="932"/>
        <end position="941"/>
    </location>
</feature>
<feature type="region of interest" description="Disordered" evidence="1">
    <location>
        <begin position="726"/>
        <end position="771"/>
    </location>
</feature>
<dbReference type="CDD" id="cd00118">
    <property type="entry name" value="LysM"/>
    <property type="match status" value="4"/>
</dbReference>
<feature type="compositionally biased region" description="Gly residues" evidence="1">
    <location>
        <begin position="153"/>
        <end position="163"/>
    </location>
</feature>
<dbReference type="SUPFAM" id="SSF54106">
    <property type="entry name" value="LysM domain"/>
    <property type="match status" value="4"/>
</dbReference>
<dbReference type="Gramene" id="GBG85842">
    <property type="protein sequence ID" value="GBG85842"/>
    <property type="gene ID" value="CBR_g40652"/>
</dbReference>
<dbReference type="PROSITE" id="PS51782">
    <property type="entry name" value="LYSM"/>
    <property type="match status" value="4"/>
</dbReference>
<dbReference type="Gene3D" id="3.10.350.10">
    <property type="entry name" value="LysM domain"/>
    <property type="match status" value="4"/>
</dbReference>
<organism evidence="3 4">
    <name type="scientific">Chara braunii</name>
    <name type="common">Braun's stonewort</name>
    <dbReference type="NCBI Taxonomy" id="69332"/>
    <lineage>
        <taxon>Eukaryota</taxon>
        <taxon>Viridiplantae</taxon>
        <taxon>Streptophyta</taxon>
        <taxon>Charophyceae</taxon>
        <taxon>Charales</taxon>
        <taxon>Characeae</taxon>
        <taxon>Chara</taxon>
    </lineage>
</organism>
<feature type="compositionally biased region" description="Low complexity" evidence="1">
    <location>
        <begin position="479"/>
        <end position="514"/>
    </location>
</feature>
<reference evidence="3 4" key="1">
    <citation type="journal article" date="2018" name="Cell">
        <title>The Chara Genome: Secondary Complexity and Implications for Plant Terrestrialization.</title>
        <authorList>
            <person name="Nishiyama T."/>
            <person name="Sakayama H."/>
            <person name="Vries J.D."/>
            <person name="Buschmann H."/>
            <person name="Saint-Marcoux D."/>
            <person name="Ullrich K.K."/>
            <person name="Haas F.B."/>
            <person name="Vanderstraeten L."/>
            <person name="Becker D."/>
            <person name="Lang D."/>
            <person name="Vosolsobe S."/>
            <person name="Rombauts S."/>
            <person name="Wilhelmsson P.K.I."/>
            <person name="Janitza P."/>
            <person name="Kern R."/>
            <person name="Heyl A."/>
            <person name="Rumpler F."/>
            <person name="Villalobos L.I.A.C."/>
            <person name="Clay J.M."/>
            <person name="Skokan R."/>
            <person name="Toyoda A."/>
            <person name="Suzuki Y."/>
            <person name="Kagoshima H."/>
            <person name="Schijlen E."/>
            <person name="Tajeshwar N."/>
            <person name="Catarino B."/>
            <person name="Hetherington A.J."/>
            <person name="Saltykova A."/>
            <person name="Bonnot C."/>
            <person name="Breuninger H."/>
            <person name="Symeonidi A."/>
            <person name="Radhakrishnan G.V."/>
            <person name="Van Nieuwerburgh F."/>
            <person name="Deforce D."/>
            <person name="Chang C."/>
            <person name="Karol K.G."/>
            <person name="Hedrich R."/>
            <person name="Ulvskov P."/>
            <person name="Glockner G."/>
            <person name="Delwiche C.F."/>
            <person name="Petrasek J."/>
            <person name="Van de Peer Y."/>
            <person name="Friml J."/>
            <person name="Beilby M."/>
            <person name="Dolan L."/>
            <person name="Kohara Y."/>
            <person name="Sugano S."/>
            <person name="Fujiyama A."/>
            <person name="Delaux P.-M."/>
            <person name="Quint M."/>
            <person name="TheiBen G."/>
            <person name="Hagemann M."/>
            <person name="Harholt J."/>
            <person name="Dunand C."/>
            <person name="Zachgo S."/>
            <person name="Langdale J."/>
            <person name="Maumus F."/>
            <person name="Straeten D.V.D."/>
            <person name="Gould S.B."/>
            <person name="Rensing S.A."/>
        </authorList>
    </citation>
    <scope>NUCLEOTIDE SEQUENCE [LARGE SCALE GENOMIC DNA]</scope>
    <source>
        <strain evidence="3 4">S276</strain>
    </source>
</reference>
<dbReference type="InterPro" id="IPR036779">
    <property type="entry name" value="LysM_dom_sf"/>
</dbReference>
<feature type="region of interest" description="Disordered" evidence="1">
    <location>
        <begin position="148"/>
        <end position="168"/>
    </location>
</feature>
<accession>A0A388LUF1</accession>
<proteinExistence type="predicted"/>
<evidence type="ECO:0000259" key="2">
    <source>
        <dbReference type="PROSITE" id="PS51782"/>
    </source>
</evidence>
<feature type="compositionally biased region" description="Basic and acidic residues" evidence="1">
    <location>
        <begin position="409"/>
        <end position="422"/>
    </location>
</feature>
<name>A0A388LUF1_CHABU</name>
<dbReference type="PANTHER" id="PTHR33734">
    <property type="entry name" value="LYSM DOMAIN-CONTAINING GPI-ANCHORED PROTEIN 2"/>
    <property type="match status" value="1"/>
</dbReference>
<feature type="domain" description="LysM" evidence="2">
    <location>
        <begin position="850"/>
        <end position="894"/>
    </location>
</feature>
<feature type="compositionally biased region" description="Low complexity" evidence="1">
    <location>
        <begin position="532"/>
        <end position="548"/>
    </location>
</feature>
<feature type="region of interest" description="Disordered" evidence="1">
    <location>
        <begin position="399"/>
        <end position="424"/>
    </location>
</feature>
<sequence>MISVCLSNAGGICNLRSLTRWPASPYGSIGYTYTSPLLPPVQLRRHVADFQRWRVGLPSITTSPCPSSASAGGGWAATALLGGPAPSAFALASRCATRLTRGHSSPALDFWREEDSCALSTSFFPPFPSRCVGIRTGMTPTEICRRRRRRDSCGGGGGGGGGEYIETVRRRRRRRLAAGGTCRAAAVRMGRRKAGSAGFSSSSSTPSSAAAAGNALPRSTTYQSATEVYVIKPGDWVSDVAAACGVDVEDIRKLNPTVDLDTVDAGQEIVIPKTERAVTWLKAMKKEEERGGGGGYGAPTCVSGSTAASTATEVMGGSDGTGGKLCAAVRSDERRKSLKSGVGTVAAAAAAGGGGGGGEKERMEKEEKRAGFATGGQWPFGALWTKKAATRTGTAQLEVGGGAVQSKSTEIEEERREAKGDSVESPIEETDLYVMRRGDWVSSVAMDLGVPMDELRRLNPGVDLDNVRPKQKLIIPKISRSADVASSTASTASTTSTRSTTSTPSRSRSPLSVSGGATGGEVPRTCPPPPSFSVSSSSSPSSPSSSPSVCAPPRRGADERDPAVRVEGTAAQYSSAGGICPPPAGGKAVAKSSSDAAEICASSPPYPLRMAGAAVGAGGADAAKSAVAGAGGTCSAPPPSRSRAPMGTQRAATPASAAGKMCAPPAAPPVCSPPPAARLKEPTCPQPSCPPAPRGAPPTKGAQPLLREPRDGRGAIARGWFSLVGQRGRQQKPPPPAPAQQQQQQQQCQADGAAARQASPAGSGGVSGLPRHTELYKVRGGDVVESIAAARGVPVQSLLSLNPGVNLERLRVGQQIVVPFKQSGTAPKAGTAGTASSGGSNSNSGYVVYARHQVEPGDYLSEISERYGVSIAEIMKVNRMTLDDPIKVGQTVLIPFRKEVTSGGEGASWRGARASTPSTARQGEREGAAAAAGGGGGGGGGRKGDGRSVATVGASAAAERSYWSRVIEAVSPLQGLVLAGTMMGVGAAAAAGYVLGAASSSSSQRGGVMGRRVRFGREGEIPLGRGGGVGGGGGGVGGVRTRRRHREDGRGDVAMAAGTSLSQEPAMAMAANLGHYVENDDDMGTGGKMQGNLRIGDGYSAGTSLKFAISTAVESARKALGLAVATVAVVAVSGYGHVQRRTDEQGERESLSSGEDEGEKMAGASRSRKKAPHLYSDGLWNRDDDMIPHLCAVLPKPCALHGIAVTGLLAHGRPPAGESVVRGTGGTRGGGGGGGGGGGEDNGENEWAAVLLLSAPDGLVSATAMLGPGGALPAVQMAVSQMTTEVAGLKSLKAVVVNASPGIGHDILEMVVGMLPGVPAYAVMAGRGSPDAKGWLVPSKTGFGAAGQGVSLIGVTSEAEFGGAFLATVIGQWLYGPQCVVVARPPLMPAAVSKVY</sequence>
<feature type="compositionally biased region" description="Pro residues" evidence="1">
    <location>
        <begin position="665"/>
        <end position="676"/>
    </location>
</feature>
<evidence type="ECO:0000313" key="3">
    <source>
        <dbReference type="EMBL" id="GBG85842.1"/>
    </source>
</evidence>
<feature type="region of interest" description="Disordered" evidence="1">
    <location>
        <begin position="616"/>
        <end position="713"/>
    </location>
</feature>
<feature type="region of interest" description="Disordered" evidence="1">
    <location>
        <begin position="902"/>
        <end position="948"/>
    </location>
</feature>
<dbReference type="Proteomes" id="UP000265515">
    <property type="component" value="Unassembled WGS sequence"/>
</dbReference>
<dbReference type="Pfam" id="PF01476">
    <property type="entry name" value="LysM"/>
    <property type="match status" value="4"/>
</dbReference>
<feature type="compositionally biased region" description="Basic and acidic residues" evidence="1">
    <location>
        <begin position="1140"/>
        <end position="1150"/>
    </location>
</feature>
<feature type="region of interest" description="Disordered" evidence="1">
    <location>
        <begin position="824"/>
        <end position="843"/>
    </location>
</feature>
<protein>
    <recommendedName>
        <fullName evidence="2">LysM domain-containing protein</fullName>
    </recommendedName>
</protein>
<feature type="compositionally biased region" description="Low complexity" evidence="1">
    <location>
        <begin position="195"/>
        <end position="215"/>
    </location>
</feature>
<feature type="region of interest" description="Disordered" evidence="1">
    <location>
        <begin position="1214"/>
        <end position="1241"/>
    </location>
</feature>
<dbReference type="GO" id="GO:0008932">
    <property type="term" value="F:lytic endotransglycosylase activity"/>
    <property type="evidence" value="ECO:0007669"/>
    <property type="project" value="TreeGrafter"/>
</dbReference>
<dbReference type="SMART" id="SM00257">
    <property type="entry name" value="LysM"/>
    <property type="match status" value="4"/>
</dbReference>
<feature type="domain" description="LysM" evidence="2">
    <location>
        <begin position="431"/>
        <end position="475"/>
    </location>
</feature>
<feature type="region of interest" description="Disordered" evidence="1">
    <location>
        <begin position="195"/>
        <end position="217"/>
    </location>
</feature>
<feature type="compositionally biased region" description="Gly residues" evidence="1">
    <location>
        <begin position="1024"/>
        <end position="1038"/>
    </location>
</feature>
<feature type="domain" description="LysM" evidence="2">
    <location>
        <begin position="227"/>
        <end position="271"/>
    </location>
</feature>